<organism evidence="1 2">
    <name type="scientific">Oesophagostomum dentatum</name>
    <name type="common">Nodular worm</name>
    <dbReference type="NCBI Taxonomy" id="61180"/>
    <lineage>
        <taxon>Eukaryota</taxon>
        <taxon>Metazoa</taxon>
        <taxon>Ecdysozoa</taxon>
        <taxon>Nematoda</taxon>
        <taxon>Chromadorea</taxon>
        <taxon>Rhabditida</taxon>
        <taxon>Rhabditina</taxon>
        <taxon>Rhabditomorpha</taxon>
        <taxon>Strongyloidea</taxon>
        <taxon>Strongylidae</taxon>
        <taxon>Oesophagostomum</taxon>
    </lineage>
</organism>
<dbReference type="AlphaFoldDB" id="A0A0B1SE74"/>
<accession>A0A0B1SE74</accession>
<dbReference type="Proteomes" id="UP000053660">
    <property type="component" value="Unassembled WGS sequence"/>
</dbReference>
<gene>
    <name evidence="1" type="ORF">OESDEN_18789</name>
</gene>
<proteinExistence type="predicted"/>
<evidence type="ECO:0000313" key="1">
    <source>
        <dbReference type="EMBL" id="KHJ81525.1"/>
    </source>
</evidence>
<reference evidence="1 2" key="1">
    <citation type="submission" date="2014-03" db="EMBL/GenBank/DDBJ databases">
        <title>Draft genome of the hookworm Oesophagostomum dentatum.</title>
        <authorList>
            <person name="Mitreva M."/>
        </authorList>
    </citation>
    <scope>NUCLEOTIDE SEQUENCE [LARGE SCALE GENOMIC DNA]</scope>
    <source>
        <strain evidence="1 2">OD-Hann</strain>
    </source>
</reference>
<sequence length="99" mass="11832">MAGTDATDYAPYHCNLELLADFLMNQHYNLSFVASEYGFYPLPLRSKKTILNESFDAWREYVKWVRPYTRGVGCYAQQERNTSVYFCVFELNYRLRYLQ</sequence>
<evidence type="ECO:0000313" key="2">
    <source>
        <dbReference type="Proteomes" id="UP000053660"/>
    </source>
</evidence>
<protein>
    <submittedName>
        <fullName evidence="1">Uncharacterized protein</fullName>
    </submittedName>
</protein>
<keyword evidence="2" id="KW-1185">Reference proteome</keyword>
<dbReference type="EMBL" id="KN588553">
    <property type="protein sequence ID" value="KHJ81525.1"/>
    <property type="molecule type" value="Genomic_DNA"/>
</dbReference>
<name>A0A0B1SE74_OESDE</name>
<dbReference type="OrthoDB" id="10257085at2759"/>